<dbReference type="EMBL" id="DVFI01000092">
    <property type="protein sequence ID" value="HIQ63137.1"/>
    <property type="molecule type" value="Genomic_DNA"/>
</dbReference>
<reference evidence="1" key="1">
    <citation type="submission" date="2020-10" db="EMBL/GenBank/DDBJ databases">
        <authorList>
            <person name="Gilroy R."/>
        </authorList>
    </citation>
    <scope>NUCLEOTIDE SEQUENCE</scope>
    <source>
        <strain evidence="1">ChiHile30-977</strain>
    </source>
</reference>
<sequence>MRWIGRALRKLCMLVLLLVCAALLYLVVIMGDGSGGGEGVPAATAAPLAAMPQPRLSLSVEALGQASYYFNAPLMTLEDGCGWRLEGVYISDFTPEGMDSTVREVRLRYTNEAGAAVDVSSLTPSRYLRALPERGFLTATDQSWELAGRRAVLMQSGGTLHLHIQNGETVYQIEGAVDVAALRSAAEAATVWE</sequence>
<gene>
    <name evidence="1" type="ORF">IAA66_06065</name>
</gene>
<dbReference type="AlphaFoldDB" id="A0A9D0YW26"/>
<accession>A0A9D0YW26</accession>
<protein>
    <recommendedName>
        <fullName evidence="3">DUF4367 domain-containing protein</fullName>
    </recommendedName>
</protein>
<evidence type="ECO:0008006" key="3">
    <source>
        <dbReference type="Google" id="ProtNLM"/>
    </source>
</evidence>
<evidence type="ECO:0000313" key="1">
    <source>
        <dbReference type="EMBL" id="HIQ63137.1"/>
    </source>
</evidence>
<dbReference type="Proteomes" id="UP000886819">
    <property type="component" value="Unassembled WGS sequence"/>
</dbReference>
<reference evidence="1" key="2">
    <citation type="journal article" date="2021" name="PeerJ">
        <title>Extensive microbial diversity within the chicken gut microbiome revealed by metagenomics and culture.</title>
        <authorList>
            <person name="Gilroy R."/>
            <person name="Ravi A."/>
            <person name="Getino M."/>
            <person name="Pursley I."/>
            <person name="Horton D.L."/>
            <person name="Alikhan N.F."/>
            <person name="Baker D."/>
            <person name="Gharbi K."/>
            <person name="Hall N."/>
            <person name="Watson M."/>
            <person name="Adriaenssens E.M."/>
            <person name="Foster-Nyarko E."/>
            <person name="Jarju S."/>
            <person name="Secka A."/>
            <person name="Antonio M."/>
            <person name="Oren A."/>
            <person name="Chaudhuri R.R."/>
            <person name="La Ragione R."/>
            <person name="Hildebrand F."/>
            <person name="Pallen M.J."/>
        </authorList>
    </citation>
    <scope>NUCLEOTIDE SEQUENCE</scope>
    <source>
        <strain evidence="1">ChiHile30-977</strain>
    </source>
</reference>
<name>A0A9D0YW26_9FIRM</name>
<evidence type="ECO:0000313" key="2">
    <source>
        <dbReference type="Proteomes" id="UP000886819"/>
    </source>
</evidence>
<proteinExistence type="predicted"/>
<comment type="caution">
    <text evidence="1">The sequence shown here is derived from an EMBL/GenBank/DDBJ whole genome shotgun (WGS) entry which is preliminary data.</text>
</comment>
<organism evidence="1 2">
    <name type="scientific">Candidatus Avichristensenella intestinipullorum</name>
    <dbReference type="NCBI Taxonomy" id="2840693"/>
    <lineage>
        <taxon>Bacteria</taxon>
        <taxon>Bacillati</taxon>
        <taxon>Bacillota</taxon>
        <taxon>Clostridia</taxon>
        <taxon>Candidatus Avichristensenella</taxon>
    </lineage>
</organism>